<comment type="caution">
    <text evidence="1">The sequence shown here is derived from an EMBL/GenBank/DDBJ whole genome shotgun (WGS) entry which is preliminary data.</text>
</comment>
<keyword evidence="2" id="KW-1185">Reference proteome</keyword>
<gene>
    <name evidence="1" type="ORF">TIFTF001_025301</name>
</gene>
<sequence>MDLAGEMVIRRGRDKFRNGDRDLEEVETEARDLKAVDVKVLAVVSICLSPPESRGKSQALAAIVRKIIENYDLQPCKPSLFSSASDLWPPRDGFFDDRYIFIFSVSHGFLGWIYKF</sequence>
<proteinExistence type="predicted"/>
<reference evidence="1" key="1">
    <citation type="submission" date="2023-07" db="EMBL/GenBank/DDBJ databases">
        <title>draft genome sequence of fig (Ficus carica).</title>
        <authorList>
            <person name="Takahashi T."/>
            <person name="Nishimura K."/>
        </authorList>
    </citation>
    <scope>NUCLEOTIDE SEQUENCE</scope>
</reference>
<organism evidence="1 2">
    <name type="scientific">Ficus carica</name>
    <name type="common">Common fig</name>
    <dbReference type="NCBI Taxonomy" id="3494"/>
    <lineage>
        <taxon>Eukaryota</taxon>
        <taxon>Viridiplantae</taxon>
        <taxon>Streptophyta</taxon>
        <taxon>Embryophyta</taxon>
        <taxon>Tracheophyta</taxon>
        <taxon>Spermatophyta</taxon>
        <taxon>Magnoliopsida</taxon>
        <taxon>eudicotyledons</taxon>
        <taxon>Gunneridae</taxon>
        <taxon>Pentapetalae</taxon>
        <taxon>rosids</taxon>
        <taxon>fabids</taxon>
        <taxon>Rosales</taxon>
        <taxon>Moraceae</taxon>
        <taxon>Ficeae</taxon>
        <taxon>Ficus</taxon>
    </lineage>
</organism>
<accession>A0AA88AWL9</accession>
<name>A0AA88AWL9_FICCA</name>
<evidence type="ECO:0000313" key="2">
    <source>
        <dbReference type="Proteomes" id="UP001187192"/>
    </source>
</evidence>
<evidence type="ECO:0000313" key="1">
    <source>
        <dbReference type="EMBL" id="GMN56188.1"/>
    </source>
</evidence>
<dbReference type="Proteomes" id="UP001187192">
    <property type="component" value="Unassembled WGS sequence"/>
</dbReference>
<dbReference type="EMBL" id="BTGU01000062">
    <property type="protein sequence ID" value="GMN56188.1"/>
    <property type="molecule type" value="Genomic_DNA"/>
</dbReference>
<protein>
    <submittedName>
        <fullName evidence="1">Uncharacterized protein</fullName>
    </submittedName>
</protein>
<dbReference type="AlphaFoldDB" id="A0AA88AWL9"/>